<dbReference type="GO" id="GO:0005886">
    <property type="term" value="C:plasma membrane"/>
    <property type="evidence" value="ECO:0007669"/>
    <property type="project" value="UniProtKB-SubCell"/>
</dbReference>
<evidence type="ECO:0000256" key="3">
    <source>
        <dbReference type="ARBA" id="ARBA00022475"/>
    </source>
</evidence>
<evidence type="ECO:0000256" key="6">
    <source>
        <dbReference type="ARBA" id="ARBA00023136"/>
    </source>
</evidence>
<sequence>MKMQAAQGAAAKKEGANETFAPSQRAPSLKKKKKWTLSSVTSLLLALIPLIGFVLFNGFTLVVSFLVMFCDVDLYDLGSGFDWNNFAGFKAVFIDGWANKQFALDISKYFYRACGITVWVASTQFVTLAIALAISVLLATKPFGGRVFQILFFIPYICSSVAVSIMWKWIFSSDEAGVLNTILGKTVLWTSDPKTMTWTIVVAIIWQAPGYGIVMYKAALANIDREQYEAAALDGAVGFRKFWYITVPGIAPTTFYLLLAGVNSGLLTYDIAALMIPSGWGSDVGGSENMGLTLMRLVYYLIGDDVSQLNASILSSASVISWVLFAVTATVAIILFRRRQKSMEG</sequence>
<name>A0A9D1Z698_9FIRM</name>
<evidence type="ECO:0000256" key="7">
    <source>
        <dbReference type="RuleBase" id="RU363032"/>
    </source>
</evidence>
<dbReference type="InterPro" id="IPR000515">
    <property type="entry name" value="MetI-like"/>
</dbReference>
<feature type="transmembrane region" description="Helical" evidence="7">
    <location>
        <begin position="150"/>
        <end position="170"/>
    </location>
</feature>
<dbReference type="CDD" id="cd06261">
    <property type="entry name" value="TM_PBP2"/>
    <property type="match status" value="1"/>
</dbReference>
<proteinExistence type="inferred from homology"/>
<dbReference type="AlphaFoldDB" id="A0A9D1Z698"/>
<evidence type="ECO:0000256" key="5">
    <source>
        <dbReference type="ARBA" id="ARBA00022989"/>
    </source>
</evidence>
<evidence type="ECO:0000259" key="9">
    <source>
        <dbReference type="PROSITE" id="PS50928"/>
    </source>
</evidence>
<dbReference type="Proteomes" id="UP000824135">
    <property type="component" value="Unassembled WGS sequence"/>
</dbReference>
<feature type="transmembrane region" description="Helical" evidence="7">
    <location>
        <begin position="313"/>
        <end position="336"/>
    </location>
</feature>
<accession>A0A9D1Z698</accession>
<keyword evidence="2 7" id="KW-0813">Transport</keyword>
<dbReference type="Gene3D" id="1.10.3720.10">
    <property type="entry name" value="MetI-like"/>
    <property type="match status" value="1"/>
</dbReference>
<evidence type="ECO:0000256" key="4">
    <source>
        <dbReference type="ARBA" id="ARBA00022692"/>
    </source>
</evidence>
<dbReference type="EMBL" id="DXCO01000011">
    <property type="protein sequence ID" value="HIY77676.1"/>
    <property type="molecule type" value="Genomic_DNA"/>
</dbReference>
<comment type="caution">
    <text evidence="10">The sequence shown here is derived from an EMBL/GenBank/DDBJ whole genome shotgun (WGS) entry which is preliminary data.</text>
</comment>
<protein>
    <submittedName>
        <fullName evidence="10">Sugar ABC transporter permease</fullName>
    </submittedName>
</protein>
<dbReference type="SUPFAM" id="SSF161098">
    <property type="entry name" value="MetI-like"/>
    <property type="match status" value="1"/>
</dbReference>
<keyword evidence="4 7" id="KW-0812">Transmembrane</keyword>
<dbReference type="PROSITE" id="PS50928">
    <property type="entry name" value="ABC_TM1"/>
    <property type="match status" value="1"/>
</dbReference>
<dbReference type="GO" id="GO:0055085">
    <property type="term" value="P:transmembrane transport"/>
    <property type="evidence" value="ECO:0007669"/>
    <property type="project" value="InterPro"/>
</dbReference>
<organism evidence="10 11">
    <name type="scientific">Candidatus Borkfalkia excrementavium</name>
    <dbReference type="NCBI Taxonomy" id="2838505"/>
    <lineage>
        <taxon>Bacteria</taxon>
        <taxon>Bacillati</taxon>
        <taxon>Bacillota</taxon>
        <taxon>Clostridia</taxon>
        <taxon>Christensenellales</taxon>
        <taxon>Christensenellaceae</taxon>
        <taxon>Candidatus Borkfalkia</taxon>
    </lineage>
</organism>
<keyword evidence="5 7" id="KW-1133">Transmembrane helix</keyword>
<feature type="compositionally biased region" description="Low complexity" evidence="8">
    <location>
        <begin position="1"/>
        <end position="10"/>
    </location>
</feature>
<evidence type="ECO:0000313" key="10">
    <source>
        <dbReference type="EMBL" id="HIY77676.1"/>
    </source>
</evidence>
<feature type="domain" description="ABC transmembrane type-1" evidence="9">
    <location>
        <begin position="117"/>
        <end position="335"/>
    </location>
</feature>
<dbReference type="PANTHER" id="PTHR30193:SF37">
    <property type="entry name" value="INNER MEMBRANE ABC TRANSPORTER PERMEASE PROTEIN YCJO"/>
    <property type="match status" value="1"/>
</dbReference>
<feature type="transmembrane region" description="Helical" evidence="7">
    <location>
        <begin position="40"/>
        <end position="69"/>
    </location>
</feature>
<feature type="transmembrane region" description="Helical" evidence="7">
    <location>
        <begin position="109"/>
        <end position="138"/>
    </location>
</feature>
<reference evidence="10" key="1">
    <citation type="journal article" date="2021" name="PeerJ">
        <title>Extensive microbial diversity within the chicken gut microbiome revealed by metagenomics and culture.</title>
        <authorList>
            <person name="Gilroy R."/>
            <person name="Ravi A."/>
            <person name="Getino M."/>
            <person name="Pursley I."/>
            <person name="Horton D.L."/>
            <person name="Alikhan N.F."/>
            <person name="Baker D."/>
            <person name="Gharbi K."/>
            <person name="Hall N."/>
            <person name="Watson M."/>
            <person name="Adriaenssens E.M."/>
            <person name="Foster-Nyarko E."/>
            <person name="Jarju S."/>
            <person name="Secka A."/>
            <person name="Antonio M."/>
            <person name="Oren A."/>
            <person name="Chaudhuri R.R."/>
            <person name="La Ragione R."/>
            <person name="Hildebrand F."/>
            <person name="Pallen M.J."/>
        </authorList>
    </citation>
    <scope>NUCLEOTIDE SEQUENCE</scope>
    <source>
        <strain evidence="10">CHK199-9574</strain>
    </source>
</reference>
<evidence type="ECO:0000256" key="2">
    <source>
        <dbReference type="ARBA" id="ARBA00022448"/>
    </source>
</evidence>
<evidence type="ECO:0000313" key="11">
    <source>
        <dbReference type="Proteomes" id="UP000824135"/>
    </source>
</evidence>
<reference evidence="10" key="2">
    <citation type="submission" date="2021-04" db="EMBL/GenBank/DDBJ databases">
        <authorList>
            <person name="Gilroy R."/>
        </authorList>
    </citation>
    <scope>NUCLEOTIDE SEQUENCE</scope>
    <source>
        <strain evidence="10">CHK199-9574</strain>
    </source>
</reference>
<feature type="region of interest" description="Disordered" evidence="8">
    <location>
        <begin position="1"/>
        <end position="25"/>
    </location>
</feature>
<evidence type="ECO:0000256" key="1">
    <source>
        <dbReference type="ARBA" id="ARBA00004651"/>
    </source>
</evidence>
<comment type="similarity">
    <text evidence="7">Belongs to the binding-protein-dependent transport system permease family.</text>
</comment>
<keyword evidence="6 7" id="KW-0472">Membrane</keyword>
<dbReference type="InterPro" id="IPR035906">
    <property type="entry name" value="MetI-like_sf"/>
</dbReference>
<comment type="subcellular location">
    <subcellularLocation>
        <location evidence="1 7">Cell membrane</location>
        <topology evidence="1 7">Multi-pass membrane protein</topology>
    </subcellularLocation>
</comment>
<dbReference type="InterPro" id="IPR051393">
    <property type="entry name" value="ABC_transporter_permease"/>
</dbReference>
<dbReference type="PANTHER" id="PTHR30193">
    <property type="entry name" value="ABC TRANSPORTER PERMEASE PROTEIN"/>
    <property type="match status" value="1"/>
</dbReference>
<evidence type="ECO:0000256" key="8">
    <source>
        <dbReference type="SAM" id="MobiDB-lite"/>
    </source>
</evidence>
<keyword evidence="3" id="KW-1003">Cell membrane</keyword>
<feature type="transmembrane region" description="Helical" evidence="7">
    <location>
        <begin position="242"/>
        <end position="262"/>
    </location>
</feature>
<dbReference type="Pfam" id="PF00528">
    <property type="entry name" value="BPD_transp_1"/>
    <property type="match status" value="1"/>
</dbReference>
<gene>
    <name evidence="10" type="ORF">H9728_01395</name>
</gene>
<feature type="transmembrane region" description="Helical" evidence="7">
    <location>
        <begin position="198"/>
        <end position="221"/>
    </location>
</feature>